<name>A0ABY6ZKE9_9BACL</name>
<sequence>MTVIPEVKKDLIGWRLGRVVTVVDRGFSSEDNLRELQKAGGHYIAGEKMTSGKQTVEDAMSRPGRFKTIRDNLEIKEIVVGDGEARVRYVLVRNPDEARRDAFRREAHLKVCMVK</sequence>
<gene>
    <name evidence="1" type="ORF">NZD89_08430</name>
</gene>
<protein>
    <recommendedName>
        <fullName evidence="3">Transposase IS4-like domain-containing protein</fullName>
    </recommendedName>
</protein>
<evidence type="ECO:0000313" key="1">
    <source>
        <dbReference type="EMBL" id="WAH43399.1"/>
    </source>
</evidence>
<evidence type="ECO:0000313" key="2">
    <source>
        <dbReference type="Proteomes" id="UP001164761"/>
    </source>
</evidence>
<reference evidence="1" key="1">
    <citation type="submission" date="2022-08" db="EMBL/GenBank/DDBJ databases">
        <title>Alicyclobacillus fastidiosus DSM 17978, complete genome.</title>
        <authorList>
            <person name="Wang Q."/>
            <person name="Cai R."/>
            <person name="Wang Z."/>
        </authorList>
    </citation>
    <scope>NUCLEOTIDE SEQUENCE</scope>
    <source>
        <strain evidence="1">DSM 17978</strain>
    </source>
</reference>
<keyword evidence="2" id="KW-1185">Reference proteome</keyword>
<proteinExistence type="predicted"/>
<dbReference type="EMBL" id="CP104067">
    <property type="protein sequence ID" value="WAH43399.1"/>
    <property type="molecule type" value="Genomic_DNA"/>
</dbReference>
<organism evidence="1 2">
    <name type="scientific">Alicyclobacillus fastidiosus</name>
    <dbReference type="NCBI Taxonomy" id="392011"/>
    <lineage>
        <taxon>Bacteria</taxon>
        <taxon>Bacillati</taxon>
        <taxon>Bacillota</taxon>
        <taxon>Bacilli</taxon>
        <taxon>Bacillales</taxon>
        <taxon>Alicyclobacillaceae</taxon>
        <taxon>Alicyclobacillus</taxon>
    </lineage>
</organism>
<accession>A0ABY6ZKE9</accession>
<dbReference type="Proteomes" id="UP001164761">
    <property type="component" value="Chromosome"/>
</dbReference>
<evidence type="ECO:0008006" key="3">
    <source>
        <dbReference type="Google" id="ProtNLM"/>
    </source>
</evidence>